<keyword evidence="5 10" id="KW-1133">Transmembrane helix</keyword>
<evidence type="ECO:0000313" key="12">
    <source>
        <dbReference type="Proteomes" id="UP000033070"/>
    </source>
</evidence>
<dbReference type="UniPathway" id="UPA00085"/>
<dbReference type="SMART" id="SM01207">
    <property type="entry name" value="G3P_acyltransf"/>
    <property type="match status" value="1"/>
</dbReference>
<comment type="caution">
    <text evidence="10">Lacks conserved residue(s) required for the propagation of feature annotation.</text>
</comment>
<keyword evidence="8 10" id="KW-0594">Phospholipid biosynthesis</keyword>
<dbReference type="Proteomes" id="UP000033070">
    <property type="component" value="Chromosome"/>
</dbReference>
<keyword evidence="2 10" id="KW-0444">Lipid biosynthesis</keyword>
<keyword evidence="4 10" id="KW-0812">Transmembrane</keyword>
<evidence type="ECO:0000256" key="6">
    <source>
        <dbReference type="ARBA" id="ARBA00023098"/>
    </source>
</evidence>
<dbReference type="GO" id="GO:0005886">
    <property type="term" value="C:plasma membrane"/>
    <property type="evidence" value="ECO:0007669"/>
    <property type="project" value="UniProtKB-SubCell"/>
</dbReference>
<keyword evidence="1 10" id="KW-1003">Cell membrane</keyword>
<dbReference type="EC" id="2.3.1.275" evidence="10"/>
<feature type="transmembrane region" description="Helical" evidence="10">
    <location>
        <begin position="114"/>
        <end position="134"/>
    </location>
</feature>
<keyword evidence="7 10" id="KW-0472">Membrane</keyword>
<protein>
    <recommendedName>
        <fullName evidence="10">Glycerol-3-phosphate acyltransferase</fullName>
    </recommendedName>
    <alternativeName>
        <fullName evidence="10">Acyl-PO4 G3P acyltransferase</fullName>
    </alternativeName>
    <alternativeName>
        <fullName evidence="10">Acyl-phosphate--glycerol-3-phosphate acyltransferase</fullName>
    </alternativeName>
    <alternativeName>
        <fullName evidence="10">G3P acyltransferase</fullName>
        <shortName evidence="10">GPAT</shortName>
        <ecNumber evidence="10">2.3.1.275</ecNumber>
    </alternativeName>
    <alternativeName>
        <fullName evidence="10">Lysophosphatidic acid synthase</fullName>
        <shortName evidence="10">LPA synthase</shortName>
    </alternativeName>
</protein>
<evidence type="ECO:0000256" key="8">
    <source>
        <dbReference type="ARBA" id="ARBA00023209"/>
    </source>
</evidence>
<name>A0A2Z6GFB5_9PROT</name>
<evidence type="ECO:0000256" key="4">
    <source>
        <dbReference type="ARBA" id="ARBA00022692"/>
    </source>
</evidence>
<dbReference type="NCBIfam" id="TIGR00023">
    <property type="entry name" value="glycerol-3-phosphate 1-O-acyltransferase PlsY"/>
    <property type="match status" value="1"/>
</dbReference>
<evidence type="ECO:0000256" key="5">
    <source>
        <dbReference type="ARBA" id="ARBA00022989"/>
    </source>
</evidence>
<comment type="catalytic activity">
    <reaction evidence="10">
        <text>an acyl phosphate + sn-glycerol 3-phosphate = a 1-acyl-sn-glycero-3-phosphate + phosphate</text>
        <dbReference type="Rhea" id="RHEA:34075"/>
        <dbReference type="ChEBI" id="CHEBI:43474"/>
        <dbReference type="ChEBI" id="CHEBI:57597"/>
        <dbReference type="ChEBI" id="CHEBI:57970"/>
        <dbReference type="ChEBI" id="CHEBI:59918"/>
        <dbReference type="EC" id="2.3.1.275"/>
    </reaction>
</comment>
<dbReference type="KEGG" id="fam:OYT1_ch2683"/>
<comment type="subunit">
    <text evidence="10">Probably interacts with PlsX.</text>
</comment>
<proteinExistence type="inferred from homology"/>
<keyword evidence="11" id="KW-0012">Acyltransferase</keyword>
<keyword evidence="3 10" id="KW-0808">Transferase</keyword>
<dbReference type="STRING" id="1188319.OYT1_02241"/>
<reference evidence="11 12" key="1">
    <citation type="submission" date="2018-06" db="EMBL/GenBank/DDBJ databases">
        <title>OYT1 Genome Sequencing.</title>
        <authorList>
            <person name="Kato S."/>
            <person name="Itoh T."/>
            <person name="Ohkuma M."/>
        </authorList>
    </citation>
    <scope>NUCLEOTIDE SEQUENCE [LARGE SCALE GENOMIC DNA]</scope>
    <source>
        <strain evidence="11 12">OYT1</strain>
    </source>
</reference>
<gene>
    <name evidence="10" type="primary">plsY</name>
    <name evidence="11" type="ORF">OYT1_ch2683</name>
</gene>
<comment type="subcellular location">
    <subcellularLocation>
        <location evidence="10">Cell membrane</location>
        <topology evidence="10">Multi-pass membrane protein</topology>
    </subcellularLocation>
</comment>
<dbReference type="GO" id="GO:0043772">
    <property type="term" value="F:acyl-phosphate glycerol-3-phosphate acyltransferase activity"/>
    <property type="evidence" value="ECO:0007669"/>
    <property type="project" value="UniProtKB-UniRule"/>
</dbReference>
<accession>A0A2Z6GFB5</accession>
<evidence type="ECO:0000256" key="9">
    <source>
        <dbReference type="ARBA" id="ARBA00023264"/>
    </source>
</evidence>
<feature type="transmembrane region" description="Helical" evidence="10">
    <location>
        <begin position="81"/>
        <end position="102"/>
    </location>
</feature>
<dbReference type="PANTHER" id="PTHR30309">
    <property type="entry name" value="INNER MEMBRANE PROTEIN YGIH"/>
    <property type="match status" value="1"/>
</dbReference>
<evidence type="ECO:0000256" key="1">
    <source>
        <dbReference type="ARBA" id="ARBA00022475"/>
    </source>
</evidence>
<comment type="function">
    <text evidence="10">Catalyzes the transfer of an acyl group from acyl-phosphate (acyl-PO(4)) to glycerol-3-phosphate (G3P) to form lysophosphatidic acid (LPA). This enzyme utilizes acyl-phosphate as fatty acyl donor, but not acyl-CoA or acyl-ACP.</text>
</comment>
<keyword evidence="6 10" id="KW-0443">Lipid metabolism</keyword>
<dbReference type="InterPro" id="IPR003811">
    <property type="entry name" value="G3P_acylTferase_PlsY"/>
</dbReference>
<dbReference type="Pfam" id="PF02660">
    <property type="entry name" value="G3P_acyltransf"/>
    <property type="match status" value="1"/>
</dbReference>
<evidence type="ECO:0000256" key="3">
    <source>
        <dbReference type="ARBA" id="ARBA00022679"/>
    </source>
</evidence>
<dbReference type="GO" id="GO:0008654">
    <property type="term" value="P:phospholipid biosynthetic process"/>
    <property type="evidence" value="ECO:0007669"/>
    <property type="project" value="UniProtKB-UniRule"/>
</dbReference>
<evidence type="ECO:0000256" key="10">
    <source>
        <dbReference type="HAMAP-Rule" id="MF_01043"/>
    </source>
</evidence>
<comment type="similarity">
    <text evidence="10">Belongs to the PlsY family.</text>
</comment>
<evidence type="ECO:0000256" key="7">
    <source>
        <dbReference type="ARBA" id="ARBA00023136"/>
    </source>
</evidence>
<dbReference type="OrthoDB" id="9777124at2"/>
<dbReference type="AlphaFoldDB" id="A0A2Z6GFB5"/>
<dbReference type="PANTHER" id="PTHR30309:SF0">
    <property type="entry name" value="GLYCEROL-3-PHOSPHATE ACYLTRANSFERASE-RELATED"/>
    <property type="match status" value="1"/>
</dbReference>
<keyword evidence="12" id="KW-1185">Reference proteome</keyword>
<dbReference type="EMBL" id="AP018738">
    <property type="protein sequence ID" value="BBE52190.1"/>
    <property type="molecule type" value="Genomic_DNA"/>
</dbReference>
<sequence>MPNLFFVVSAYLIGSISFAVITSKAFGLPDPRSYGSGNPGATNVLRTGKKAAAALTLLGDAAKGWLAVFLTLKFAPQDAQLVGLVASVSIAVFLGHLFPIFFKFQGGKGVATALGILLALNPWLGLAAFGTWLIVAKVFKVSSLAALIAAASAPIFTWLLNEPMEYTAVAFTLAVLLVWRHKSNIQKLLSGQEGKIGGKA</sequence>
<dbReference type="HAMAP" id="MF_01043">
    <property type="entry name" value="PlsY"/>
    <property type="match status" value="1"/>
</dbReference>
<keyword evidence="9 10" id="KW-1208">Phospholipid metabolism</keyword>
<comment type="pathway">
    <text evidence="10">Lipid metabolism; phospholipid metabolism.</text>
</comment>
<dbReference type="RefSeq" id="WP_062627337.1">
    <property type="nucleotide sequence ID" value="NZ_AP018738.1"/>
</dbReference>
<organism evidence="11 12">
    <name type="scientific">Ferriphaselus amnicola</name>
    <dbReference type="NCBI Taxonomy" id="1188319"/>
    <lineage>
        <taxon>Bacteria</taxon>
        <taxon>Pseudomonadati</taxon>
        <taxon>Pseudomonadota</taxon>
        <taxon>Betaproteobacteria</taxon>
        <taxon>Nitrosomonadales</taxon>
        <taxon>Gallionellaceae</taxon>
        <taxon>Ferriphaselus</taxon>
    </lineage>
</organism>
<feature type="transmembrane region" description="Helical" evidence="10">
    <location>
        <begin position="141"/>
        <end position="160"/>
    </location>
</feature>
<evidence type="ECO:0000256" key="2">
    <source>
        <dbReference type="ARBA" id="ARBA00022516"/>
    </source>
</evidence>
<evidence type="ECO:0000313" key="11">
    <source>
        <dbReference type="EMBL" id="BBE52190.1"/>
    </source>
</evidence>